<protein>
    <submittedName>
        <fullName evidence="1">Uncharacterized protein</fullName>
    </submittedName>
</protein>
<evidence type="ECO:0000313" key="1">
    <source>
        <dbReference type="EMBL" id="SDE03673.1"/>
    </source>
</evidence>
<dbReference type="RefSeq" id="WP_091792308.1">
    <property type="nucleotide sequence ID" value="NZ_FNAF01000014.1"/>
</dbReference>
<reference evidence="1 2" key="1">
    <citation type="submission" date="2016-10" db="EMBL/GenBank/DDBJ databases">
        <authorList>
            <person name="de Groot N.N."/>
        </authorList>
    </citation>
    <scope>NUCLEOTIDE SEQUENCE [LARGE SCALE GENOMIC DNA]</scope>
    <source>
        <strain evidence="1 2">DSM 20475</strain>
    </source>
</reference>
<name>A0A1G6ZML1_PEPNI</name>
<dbReference type="AlphaFoldDB" id="A0A1G6ZML1"/>
<evidence type="ECO:0000313" key="2">
    <source>
        <dbReference type="Proteomes" id="UP000198995"/>
    </source>
</evidence>
<accession>A0A1G6ZML1</accession>
<dbReference type="EMBL" id="FNAF01000014">
    <property type="protein sequence ID" value="SDE03673.1"/>
    <property type="molecule type" value="Genomic_DNA"/>
</dbReference>
<proteinExistence type="predicted"/>
<sequence length="108" mass="12028">MAARVHGVYDDISETYKAVLQLIGSGWRKDQLVLITAALPVTDDQADDLDRRQVVRQKSLLETVFPLRTYSQAYVGGLCEAHKSMLLPYQADLDAGRIVLVLSNDHSL</sequence>
<organism evidence="1 2">
    <name type="scientific">Peptococcus niger</name>
    <dbReference type="NCBI Taxonomy" id="2741"/>
    <lineage>
        <taxon>Bacteria</taxon>
        <taxon>Bacillati</taxon>
        <taxon>Bacillota</taxon>
        <taxon>Clostridia</taxon>
        <taxon>Eubacteriales</taxon>
        <taxon>Peptococcaceae</taxon>
        <taxon>Peptococcus</taxon>
    </lineage>
</organism>
<dbReference type="Proteomes" id="UP000198995">
    <property type="component" value="Unassembled WGS sequence"/>
</dbReference>
<keyword evidence="2" id="KW-1185">Reference proteome</keyword>
<gene>
    <name evidence="1" type="ORF">SAMN04489866_11410</name>
</gene>